<evidence type="ECO:0000313" key="2">
    <source>
        <dbReference type="EMBL" id="GAX46691.1"/>
    </source>
</evidence>
<keyword evidence="1" id="KW-0472">Membrane</keyword>
<proteinExistence type="predicted"/>
<feature type="transmembrane region" description="Helical" evidence="1">
    <location>
        <begin position="102"/>
        <end position="121"/>
    </location>
</feature>
<evidence type="ECO:0000313" key="3">
    <source>
        <dbReference type="Proteomes" id="UP000218689"/>
    </source>
</evidence>
<dbReference type="Proteomes" id="UP000218689">
    <property type="component" value="Unassembled WGS sequence"/>
</dbReference>
<dbReference type="OrthoDB" id="2243475at2"/>
<organism evidence="2 3">
    <name type="scientific">Pseudolactococcus reticulitermitis</name>
    <dbReference type="NCBI Taxonomy" id="2025039"/>
    <lineage>
        <taxon>Bacteria</taxon>
        <taxon>Bacillati</taxon>
        <taxon>Bacillota</taxon>
        <taxon>Bacilli</taxon>
        <taxon>Lactobacillales</taxon>
        <taxon>Streptococcaceae</taxon>
        <taxon>Pseudolactococcus</taxon>
    </lineage>
</organism>
<feature type="transmembrane region" description="Helical" evidence="1">
    <location>
        <begin position="20"/>
        <end position="43"/>
    </location>
</feature>
<reference evidence="3" key="1">
    <citation type="submission" date="2017-08" db="EMBL/GenBank/DDBJ databases">
        <title>Draft genome sequence of Lactococcus sp. strain Rs-Y01, isolated from the gut of the lower termite Reticulitermes speratus.</title>
        <authorList>
            <person name="Ohkuma M."/>
            <person name="Yuki M."/>
        </authorList>
    </citation>
    <scope>NUCLEOTIDE SEQUENCE [LARGE SCALE GENOMIC DNA]</scope>
    <source>
        <strain evidence="3">Rs-Y01</strain>
    </source>
</reference>
<evidence type="ECO:0008006" key="4">
    <source>
        <dbReference type="Google" id="ProtNLM"/>
    </source>
</evidence>
<comment type="caution">
    <text evidence="2">The sequence shown here is derived from an EMBL/GenBank/DDBJ whole genome shotgun (WGS) entry which is preliminary data.</text>
</comment>
<keyword evidence="3" id="KW-1185">Reference proteome</keyword>
<gene>
    <name evidence="2" type="ORF">RsY01_270</name>
</gene>
<sequence length="151" mass="17434">MFKYLFAKNVQTDEYFKKHLLVSLLGWTFIVIALILVTALNIVSSDGETARFFKIFWFSLPLIITLLGYALDIRKQFKNPEVLRTKKIEVTDERRKHVHQQALAHIGAITLILLVIVMIFSLNAETVTISVTHLSILLLLFVAYVAYRIRK</sequence>
<dbReference type="EMBL" id="BEDT01000001">
    <property type="protein sequence ID" value="GAX46691.1"/>
    <property type="molecule type" value="Genomic_DNA"/>
</dbReference>
<keyword evidence="1" id="KW-0812">Transmembrane</keyword>
<dbReference type="AlphaFoldDB" id="A0A224XAJ3"/>
<keyword evidence="1" id="KW-1133">Transmembrane helix</keyword>
<feature type="transmembrane region" description="Helical" evidence="1">
    <location>
        <begin position="55"/>
        <end position="71"/>
    </location>
</feature>
<dbReference type="RefSeq" id="WP_094783766.1">
    <property type="nucleotide sequence ID" value="NZ_BEDT01000001.1"/>
</dbReference>
<accession>A0A224XAJ3</accession>
<evidence type="ECO:0000256" key="1">
    <source>
        <dbReference type="SAM" id="Phobius"/>
    </source>
</evidence>
<feature type="transmembrane region" description="Helical" evidence="1">
    <location>
        <begin position="127"/>
        <end position="147"/>
    </location>
</feature>
<name>A0A224XAJ3_9LACT</name>
<protein>
    <recommendedName>
        <fullName evidence="4">DUF2178 domain-containing protein</fullName>
    </recommendedName>
</protein>